<keyword evidence="6" id="KW-0694">RNA-binding</keyword>
<keyword evidence="7" id="KW-0508">mRNA splicing</keyword>
<dbReference type="GO" id="GO:0071004">
    <property type="term" value="C:U2-type prespliceosome"/>
    <property type="evidence" value="ECO:0007669"/>
    <property type="project" value="TreeGrafter"/>
</dbReference>
<keyword evidence="8" id="KW-0539">Nucleus</keyword>
<evidence type="ECO:0000256" key="2">
    <source>
        <dbReference type="ARBA" id="ARBA00004496"/>
    </source>
</evidence>
<dbReference type="GO" id="GO:0000398">
    <property type="term" value="P:mRNA splicing, via spliceosome"/>
    <property type="evidence" value="ECO:0007669"/>
    <property type="project" value="TreeGrafter"/>
</dbReference>
<evidence type="ECO:0000256" key="4">
    <source>
        <dbReference type="ARBA" id="ARBA00022490"/>
    </source>
</evidence>
<evidence type="ECO:0000256" key="9">
    <source>
        <dbReference type="ARBA" id="ARBA00023274"/>
    </source>
</evidence>
<evidence type="ECO:0000256" key="3">
    <source>
        <dbReference type="ARBA" id="ARBA00009123"/>
    </source>
</evidence>
<dbReference type="GO" id="GO:0005686">
    <property type="term" value="C:U2 snRNP"/>
    <property type="evidence" value="ECO:0007669"/>
    <property type="project" value="TreeGrafter"/>
</dbReference>
<dbReference type="GO" id="GO:0003723">
    <property type="term" value="F:RNA binding"/>
    <property type="evidence" value="ECO:0007669"/>
    <property type="project" value="UniProtKB-KW"/>
</dbReference>
<feature type="region of interest" description="Disordered" evidence="11">
    <location>
        <begin position="382"/>
        <end position="427"/>
    </location>
</feature>
<dbReference type="PANTHER" id="PTHR10701">
    <property type="entry name" value="SMALL NUCLEAR RIBONUCLEOPROTEIN-ASSOCIATED PROTEIN B AND N"/>
    <property type="match status" value="1"/>
</dbReference>
<dbReference type="Gene3D" id="2.30.30.100">
    <property type="match status" value="1"/>
</dbReference>
<dbReference type="InterPro" id="IPR001163">
    <property type="entry name" value="Sm_dom_euk/arc"/>
</dbReference>
<evidence type="ECO:0000256" key="7">
    <source>
        <dbReference type="ARBA" id="ARBA00023187"/>
    </source>
</evidence>
<dbReference type="AlphaFoldDB" id="A0A7R9JUN7"/>
<keyword evidence="9" id="KW-0687">Ribonucleoprotein</keyword>
<dbReference type="GO" id="GO:0046540">
    <property type="term" value="C:U4/U6 x U5 tri-snRNP complex"/>
    <property type="evidence" value="ECO:0007669"/>
    <property type="project" value="TreeGrafter"/>
</dbReference>
<evidence type="ECO:0000256" key="6">
    <source>
        <dbReference type="ARBA" id="ARBA00022884"/>
    </source>
</evidence>
<evidence type="ECO:0000256" key="11">
    <source>
        <dbReference type="SAM" id="MobiDB-lite"/>
    </source>
</evidence>
<dbReference type="SUPFAM" id="SSF50182">
    <property type="entry name" value="Sm-like ribonucleoproteins"/>
    <property type="match status" value="1"/>
</dbReference>
<organism evidence="13">
    <name type="scientific">Timema genevievae</name>
    <name type="common">Walking stick</name>
    <dbReference type="NCBI Taxonomy" id="629358"/>
    <lineage>
        <taxon>Eukaryota</taxon>
        <taxon>Metazoa</taxon>
        <taxon>Ecdysozoa</taxon>
        <taxon>Arthropoda</taxon>
        <taxon>Hexapoda</taxon>
        <taxon>Insecta</taxon>
        <taxon>Pterygota</taxon>
        <taxon>Neoptera</taxon>
        <taxon>Polyneoptera</taxon>
        <taxon>Phasmatodea</taxon>
        <taxon>Timematodea</taxon>
        <taxon>Timematoidea</taxon>
        <taxon>Timematidae</taxon>
        <taxon>Timema</taxon>
    </lineage>
</organism>
<dbReference type="GO" id="GO:0005687">
    <property type="term" value="C:U4 snRNP"/>
    <property type="evidence" value="ECO:0007669"/>
    <property type="project" value="TreeGrafter"/>
</dbReference>
<dbReference type="InterPro" id="IPR047575">
    <property type="entry name" value="Sm"/>
</dbReference>
<comment type="subcellular location">
    <subcellularLocation>
        <location evidence="2">Cytoplasm</location>
    </subcellularLocation>
    <subcellularLocation>
        <location evidence="1">Nucleus</location>
    </subcellularLocation>
</comment>
<evidence type="ECO:0000256" key="1">
    <source>
        <dbReference type="ARBA" id="ARBA00004123"/>
    </source>
</evidence>
<evidence type="ECO:0000259" key="12">
    <source>
        <dbReference type="PROSITE" id="PS52002"/>
    </source>
</evidence>
<dbReference type="CDD" id="cd01717">
    <property type="entry name" value="Sm_B"/>
    <property type="match status" value="1"/>
</dbReference>
<feature type="domain" description="Sm" evidence="12">
    <location>
        <begin position="253"/>
        <end position="335"/>
    </location>
</feature>
<dbReference type="GO" id="GO:0005682">
    <property type="term" value="C:U5 snRNP"/>
    <property type="evidence" value="ECO:0007669"/>
    <property type="project" value="TreeGrafter"/>
</dbReference>
<dbReference type="SMART" id="SM00651">
    <property type="entry name" value="Sm"/>
    <property type="match status" value="1"/>
</dbReference>
<dbReference type="GO" id="GO:0005737">
    <property type="term" value="C:cytoplasm"/>
    <property type="evidence" value="ECO:0007669"/>
    <property type="project" value="UniProtKB-SubCell"/>
</dbReference>
<dbReference type="InterPro" id="IPR050914">
    <property type="entry name" value="snRNP_SmB/NAA38-like"/>
</dbReference>
<reference evidence="13" key="1">
    <citation type="submission" date="2020-11" db="EMBL/GenBank/DDBJ databases">
        <authorList>
            <person name="Tran Van P."/>
        </authorList>
    </citation>
    <scope>NUCLEOTIDE SEQUENCE</scope>
</reference>
<evidence type="ECO:0000313" key="13">
    <source>
        <dbReference type="EMBL" id="CAD7589740.1"/>
    </source>
</evidence>
<dbReference type="GO" id="GO:0005685">
    <property type="term" value="C:U1 snRNP"/>
    <property type="evidence" value="ECO:0007669"/>
    <property type="project" value="TreeGrafter"/>
</dbReference>
<evidence type="ECO:0000256" key="5">
    <source>
        <dbReference type="ARBA" id="ARBA00022664"/>
    </source>
</evidence>
<evidence type="ECO:0000256" key="10">
    <source>
        <dbReference type="ARBA" id="ARBA00041355"/>
    </source>
</evidence>
<dbReference type="GO" id="GO:0071013">
    <property type="term" value="C:catalytic step 2 spliceosome"/>
    <property type="evidence" value="ECO:0007669"/>
    <property type="project" value="TreeGrafter"/>
</dbReference>
<dbReference type="EMBL" id="OE840177">
    <property type="protein sequence ID" value="CAD7589740.1"/>
    <property type="molecule type" value="Genomic_DNA"/>
</dbReference>
<sequence length="463" mass="48375">MSEGLILPSEGVVLLYSLAGIKAPSGSSAEKSPPVHPTEIRTSISPSSAVELNTTGALANYATEAGAAGGITTCNKHCSGGDLNYYHRGGPATIGTTDFITSPEAATSSRVPQVVPAPRYLVGTWLTFGLGKIEFGDYITNRRGDVVVGRDGVVVDHGGGEVVRGGGAVVQTHSSNSSLRSNIVLERYPSANKASFNIVCVLPLDLLLGLGTQLVLRKLAASHVDIVPLLHYLLFTVQSSENIVFVLCCQTISKNNKMLQHINYRVRIILQDSRTFIGTFKAFDKHMNLILGDCEEFRKMKPKNTKQPEREEKRVLGFVLLRGENIVSLTVEGPPPPEEGLPRVPIPGAAPGPGMGRAAGRGVPAGTAGVPAGLQGPVRGVGGPSQQVMTPGSRGPQVSAPPQMRPPQAGPPRMPVGGPPPGMMGPPPGMMGMPPGMAMGRGGPPMGPPGMRGPPPGELFCNV</sequence>
<evidence type="ECO:0000256" key="8">
    <source>
        <dbReference type="ARBA" id="ARBA00023242"/>
    </source>
</evidence>
<dbReference type="InterPro" id="IPR010920">
    <property type="entry name" value="LSM_dom_sf"/>
</dbReference>
<dbReference type="FunFam" id="2.30.30.100:FF:000004">
    <property type="entry name" value="Small nuclear ribonucleoprotein-associated proteins"/>
    <property type="match status" value="1"/>
</dbReference>
<dbReference type="GO" id="GO:0070990">
    <property type="term" value="F:snRNP binding"/>
    <property type="evidence" value="ECO:0007669"/>
    <property type="project" value="TreeGrafter"/>
</dbReference>
<protein>
    <recommendedName>
        <fullName evidence="10">Sm protein B</fullName>
    </recommendedName>
</protein>
<accession>A0A7R9JUN7</accession>
<comment type="similarity">
    <text evidence="3">Belongs to the snRNP SmB/SmN family.</text>
</comment>
<keyword evidence="5" id="KW-0507">mRNA processing</keyword>
<feature type="compositionally biased region" description="Pro residues" evidence="11">
    <location>
        <begin position="403"/>
        <end position="427"/>
    </location>
</feature>
<gene>
    <name evidence="13" type="ORF">TGEB3V08_LOCUS3659</name>
</gene>
<dbReference type="Pfam" id="PF01423">
    <property type="entry name" value="LSM"/>
    <property type="match status" value="1"/>
</dbReference>
<dbReference type="PROSITE" id="PS52002">
    <property type="entry name" value="SM"/>
    <property type="match status" value="1"/>
</dbReference>
<proteinExistence type="inferred from homology"/>
<dbReference type="PANTHER" id="PTHR10701:SF0">
    <property type="entry name" value="SMALL NUCLEAR RIBONUCLEOPROTEIN-ASSOCIATED PROTEIN B"/>
    <property type="match status" value="1"/>
</dbReference>
<name>A0A7R9JUN7_TIMGE</name>
<keyword evidence="4" id="KW-0963">Cytoplasm</keyword>